<gene>
    <name evidence="2" type="ORF">ACFOOG_09125</name>
</gene>
<keyword evidence="3" id="KW-1185">Reference proteome</keyword>
<reference evidence="3" key="1">
    <citation type="journal article" date="2019" name="Int. J. Syst. Evol. Microbiol.">
        <title>The Global Catalogue of Microorganisms (GCM) 10K type strain sequencing project: providing services to taxonomists for standard genome sequencing and annotation.</title>
        <authorList>
            <consortium name="The Broad Institute Genomics Platform"/>
            <consortium name="The Broad Institute Genome Sequencing Center for Infectious Disease"/>
            <person name="Wu L."/>
            <person name="Ma J."/>
        </authorList>
    </citation>
    <scope>NUCLEOTIDE SEQUENCE [LARGE SCALE GENOMIC DNA]</scope>
    <source>
        <strain evidence="3">IBRC 10765</strain>
    </source>
</reference>
<organism evidence="2 3">
    <name type="scientific">Saccharospirillum mangrovi</name>
    <dbReference type="NCBI Taxonomy" id="2161747"/>
    <lineage>
        <taxon>Bacteria</taxon>
        <taxon>Pseudomonadati</taxon>
        <taxon>Pseudomonadota</taxon>
        <taxon>Gammaproteobacteria</taxon>
        <taxon>Oceanospirillales</taxon>
        <taxon>Saccharospirillaceae</taxon>
        <taxon>Saccharospirillum</taxon>
    </lineage>
</organism>
<evidence type="ECO:0000313" key="2">
    <source>
        <dbReference type="EMBL" id="MFC3852988.1"/>
    </source>
</evidence>
<dbReference type="InterPro" id="IPR011460">
    <property type="entry name" value="Lcl_C"/>
</dbReference>
<evidence type="ECO:0000313" key="3">
    <source>
        <dbReference type="Proteomes" id="UP001595617"/>
    </source>
</evidence>
<protein>
    <submittedName>
        <fullName evidence="2">DUF1566 domain-containing protein</fullName>
    </submittedName>
</protein>
<accession>A0ABV8A062</accession>
<dbReference type="EMBL" id="JBHRYR010000003">
    <property type="protein sequence ID" value="MFC3852988.1"/>
    <property type="molecule type" value="Genomic_DNA"/>
</dbReference>
<evidence type="ECO:0000259" key="1">
    <source>
        <dbReference type="Pfam" id="PF07603"/>
    </source>
</evidence>
<dbReference type="PANTHER" id="PTHR35812">
    <property type="entry name" value="LIPOPROTEIN"/>
    <property type="match status" value="1"/>
</dbReference>
<dbReference type="Pfam" id="PF07603">
    <property type="entry name" value="Lcl_C"/>
    <property type="match status" value="1"/>
</dbReference>
<name>A0ABV8A062_9GAMM</name>
<feature type="domain" description="Lcl C-terminal" evidence="1">
    <location>
        <begin position="35"/>
        <end position="174"/>
    </location>
</feature>
<comment type="caution">
    <text evidence="2">The sequence shown here is derived from an EMBL/GenBank/DDBJ whole genome shotgun (WGS) entry which is preliminary data.</text>
</comment>
<dbReference type="PROSITE" id="PS51257">
    <property type="entry name" value="PROKAR_LIPOPROTEIN"/>
    <property type="match status" value="1"/>
</dbReference>
<dbReference type="PANTHER" id="PTHR35812:SF1">
    <property type="entry name" value="LIPOPROTEIN"/>
    <property type="match status" value="1"/>
</dbReference>
<proteinExistence type="predicted"/>
<dbReference type="Proteomes" id="UP001595617">
    <property type="component" value="Unassembled WGS sequence"/>
</dbReference>
<dbReference type="RefSeq" id="WP_380695713.1">
    <property type="nucleotide sequence ID" value="NZ_JBHRYR010000003.1"/>
</dbReference>
<sequence length="176" mass="19518">MKDHLHRLFPVSAAVLIVFSIGCSDDKVVADLSSTVADNAHSLTWMKCSVGQRAQGDGCDGDAVRLTWYEATDLVRQLEPDSSNPWRLPTPDELLSLVDCVQGRVQVNSVDMRCIVDVNSGRANIDYNTFPNTEAASYWSSVTRDDAIAWQVDFQSGEPAGHFRTTPNFVRLVRDQ</sequence>